<keyword evidence="6 9" id="KW-0662">Pyridine nucleotide biosynthesis</keyword>
<comment type="PTM">
    <text evidence="9">Transiently phosphorylated on a His residue during the reaction cycle. Phosphorylation strongly increases the affinity for substrates and increases the rate of nicotinate D-ribonucleotide production. Dephosphorylation regenerates the low-affinity form of the enzyme, leading to product release.</text>
</comment>
<dbReference type="PANTHER" id="PTHR11098:SF1">
    <property type="entry name" value="NICOTINATE PHOSPHORIBOSYLTRANSFERASE"/>
    <property type="match status" value="1"/>
</dbReference>
<evidence type="ECO:0000256" key="1">
    <source>
        <dbReference type="ARBA" id="ARBA00004952"/>
    </source>
</evidence>
<comment type="caution">
    <text evidence="13">The sequence shown here is derived from an EMBL/GenBank/DDBJ whole genome shotgun (WGS) entry which is preliminary data.</text>
</comment>
<dbReference type="Gene3D" id="3.20.140.10">
    <property type="entry name" value="nicotinate phosphoribosyltransferase"/>
    <property type="match status" value="1"/>
</dbReference>
<feature type="domain" description="Nicotinate phosphoribosyltransferase C-terminal" evidence="12">
    <location>
        <begin position="358"/>
        <end position="467"/>
    </location>
</feature>
<evidence type="ECO:0000256" key="9">
    <source>
        <dbReference type="RuleBase" id="RU365100"/>
    </source>
</evidence>
<evidence type="ECO:0000259" key="12">
    <source>
        <dbReference type="Pfam" id="PF17956"/>
    </source>
</evidence>
<dbReference type="Proteomes" id="UP000003330">
    <property type="component" value="Unassembled WGS sequence"/>
</dbReference>
<evidence type="ECO:0000256" key="2">
    <source>
        <dbReference type="ARBA" id="ARBA00010897"/>
    </source>
</evidence>
<dbReference type="CDD" id="cd01570">
    <property type="entry name" value="NAPRTase_A"/>
    <property type="match status" value="1"/>
</dbReference>
<evidence type="ECO:0000259" key="10">
    <source>
        <dbReference type="Pfam" id="PF04095"/>
    </source>
</evidence>
<dbReference type="InterPro" id="IPR041525">
    <property type="entry name" value="N/Namide_PRibTrfase"/>
</dbReference>
<evidence type="ECO:0000313" key="14">
    <source>
        <dbReference type="Proteomes" id="UP000003330"/>
    </source>
</evidence>
<evidence type="ECO:0000256" key="4">
    <source>
        <dbReference type="ARBA" id="ARBA00022553"/>
    </source>
</evidence>
<feature type="domain" description="Nicotinate phosphoribosyltransferase N-terminal" evidence="11">
    <location>
        <begin position="9"/>
        <end position="132"/>
    </location>
</feature>
<dbReference type="Pfam" id="PF17956">
    <property type="entry name" value="NAPRTase_C"/>
    <property type="match status" value="1"/>
</dbReference>
<comment type="similarity">
    <text evidence="2 9">Belongs to the NAPRTase family.</text>
</comment>
<keyword evidence="7 9" id="KW-0808">Transferase</keyword>
<comment type="catalytic activity">
    <reaction evidence="8 9">
        <text>5-phospho-alpha-D-ribose 1-diphosphate + nicotinate + ATP + H2O = nicotinate beta-D-ribonucleotide + ADP + phosphate + diphosphate</text>
        <dbReference type="Rhea" id="RHEA:36163"/>
        <dbReference type="ChEBI" id="CHEBI:15377"/>
        <dbReference type="ChEBI" id="CHEBI:30616"/>
        <dbReference type="ChEBI" id="CHEBI:32544"/>
        <dbReference type="ChEBI" id="CHEBI:33019"/>
        <dbReference type="ChEBI" id="CHEBI:43474"/>
        <dbReference type="ChEBI" id="CHEBI:57502"/>
        <dbReference type="ChEBI" id="CHEBI:58017"/>
        <dbReference type="ChEBI" id="CHEBI:456216"/>
        <dbReference type="EC" id="6.3.4.21"/>
    </reaction>
</comment>
<organism evidence="13 14">
    <name type="scientific">Streptococcus ictaluri 707-05</name>
    <dbReference type="NCBI Taxonomy" id="764299"/>
    <lineage>
        <taxon>Bacteria</taxon>
        <taxon>Bacillati</taxon>
        <taxon>Bacillota</taxon>
        <taxon>Bacilli</taxon>
        <taxon>Lactobacillales</taxon>
        <taxon>Streptococcaceae</taxon>
        <taxon>Streptococcus</taxon>
    </lineage>
</organism>
<dbReference type="STRING" id="764299.STRIC_1664"/>
<dbReference type="InterPro" id="IPR006405">
    <property type="entry name" value="Nic_PRibTrfase_pncB"/>
</dbReference>
<dbReference type="AlphaFoldDB" id="G5K4E4"/>
<dbReference type="GO" id="GO:0034355">
    <property type="term" value="P:NAD+ biosynthetic process via the salvage pathway"/>
    <property type="evidence" value="ECO:0007669"/>
    <property type="project" value="TreeGrafter"/>
</dbReference>
<keyword evidence="13" id="KW-0328">Glycosyltransferase</keyword>
<evidence type="ECO:0000256" key="5">
    <source>
        <dbReference type="ARBA" id="ARBA00022598"/>
    </source>
</evidence>
<dbReference type="EMBL" id="AEUX02000007">
    <property type="protein sequence ID" value="EHI69102.1"/>
    <property type="molecule type" value="Genomic_DNA"/>
</dbReference>
<reference evidence="13 14" key="1">
    <citation type="journal article" date="2014" name="Int. J. Syst. Evol. Microbiol.">
        <title>Phylogenomics and the dynamic genome evolution of the genus Streptococcus.</title>
        <authorList>
            <consortium name="The Broad Institute Genome Sequencing Platform"/>
            <person name="Richards V.P."/>
            <person name="Palmer S.R."/>
            <person name="Pavinski Bitar P.D."/>
            <person name="Qin X."/>
            <person name="Weinstock G.M."/>
            <person name="Highlander S.K."/>
            <person name="Town C.D."/>
            <person name="Burne R.A."/>
            <person name="Stanhope M.J."/>
        </authorList>
    </citation>
    <scope>NUCLEOTIDE SEQUENCE [LARGE SCALE GENOMIC DNA]</scope>
    <source>
        <strain evidence="13 14">707-05</strain>
    </source>
</reference>
<dbReference type="Pfam" id="PF04095">
    <property type="entry name" value="NAPRTase"/>
    <property type="match status" value="1"/>
</dbReference>
<dbReference type="NCBIfam" id="NF006697">
    <property type="entry name" value="PRK09243.1-4"/>
    <property type="match status" value="1"/>
</dbReference>
<evidence type="ECO:0000259" key="11">
    <source>
        <dbReference type="Pfam" id="PF17767"/>
    </source>
</evidence>
<evidence type="ECO:0000313" key="13">
    <source>
        <dbReference type="EMBL" id="EHI69102.1"/>
    </source>
</evidence>
<dbReference type="GO" id="GO:0047280">
    <property type="term" value="F:nicotinamide phosphoribosyltransferase activity"/>
    <property type="evidence" value="ECO:0007669"/>
    <property type="project" value="UniProtKB-ARBA"/>
</dbReference>
<dbReference type="EC" id="6.3.4.21" evidence="3 9"/>
<dbReference type="UniPathway" id="UPA00253">
    <property type="reaction ID" value="UER00457"/>
</dbReference>
<comment type="function">
    <text evidence="9">Catalyzes the first step in the biosynthesis of NAD from nicotinic acid, the ATP-dependent synthesis of beta-nicotinate D-ribonucleotide from nicotinate and 5-phospho-D-ribose 1-phosphate.</text>
</comment>
<dbReference type="PANTHER" id="PTHR11098">
    <property type="entry name" value="NICOTINATE PHOSPHORIBOSYLTRANSFERASE"/>
    <property type="match status" value="1"/>
</dbReference>
<dbReference type="eggNOG" id="COG1488">
    <property type="taxonomic scope" value="Bacteria"/>
</dbReference>
<dbReference type="Gene3D" id="3.20.20.70">
    <property type="entry name" value="Aldolase class I"/>
    <property type="match status" value="1"/>
</dbReference>
<protein>
    <recommendedName>
        <fullName evidence="3 9">Nicotinate phosphoribosyltransferase</fullName>
        <ecNumber evidence="3 9">6.3.4.21</ecNumber>
    </recommendedName>
</protein>
<dbReference type="NCBIfam" id="TIGR01513">
    <property type="entry name" value="NAPRTase_put"/>
    <property type="match status" value="1"/>
</dbReference>
<dbReference type="Pfam" id="PF17767">
    <property type="entry name" value="NAPRTase_N"/>
    <property type="match status" value="1"/>
</dbReference>
<keyword evidence="14" id="KW-1185">Reference proteome</keyword>
<evidence type="ECO:0000256" key="3">
    <source>
        <dbReference type="ARBA" id="ARBA00013236"/>
    </source>
</evidence>
<dbReference type="OrthoDB" id="9770610at2"/>
<dbReference type="GO" id="GO:0005829">
    <property type="term" value="C:cytosol"/>
    <property type="evidence" value="ECO:0007669"/>
    <property type="project" value="TreeGrafter"/>
</dbReference>
<dbReference type="NCBIfam" id="NF006695">
    <property type="entry name" value="PRK09243.1-2"/>
    <property type="match status" value="1"/>
</dbReference>
<dbReference type="RefSeq" id="WP_008090082.1">
    <property type="nucleotide sequence ID" value="NZ_AEUX02000007.1"/>
</dbReference>
<feature type="domain" description="Nicotinate/nicotinamide phosphoribosyltransferase" evidence="10">
    <location>
        <begin position="154"/>
        <end position="335"/>
    </location>
</feature>
<keyword evidence="4" id="KW-0597">Phosphoprotein</keyword>
<evidence type="ECO:0000256" key="7">
    <source>
        <dbReference type="ARBA" id="ARBA00022679"/>
    </source>
</evidence>
<proteinExistence type="inferred from homology"/>
<gene>
    <name evidence="13" type="primary">pncB</name>
    <name evidence="13" type="ORF">STRIC_1664</name>
</gene>
<dbReference type="InterPro" id="IPR036068">
    <property type="entry name" value="Nicotinate_pribotase-like_C"/>
</dbReference>
<evidence type="ECO:0000256" key="8">
    <source>
        <dbReference type="ARBA" id="ARBA00048668"/>
    </source>
</evidence>
<dbReference type="NCBIfam" id="NF009131">
    <property type="entry name" value="PRK12484.1"/>
    <property type="match status" value="1"/>
</dbReference>
<dbReference type="GO" id="GO:0004516">
    <property type="term" value="F:nicotinate phosphoribosyltransferase activity"/>
    <property type="evidence" value="ECO:0007669"/>
    <property type="project" value="UniProtKB-UniRule"/>
</dbReference>
<sequence length="486" mass="54981">MYSDDSLTLHADLYQINMMQVYFEQGIHNRHAVFEVYFRKEPFDNGYAVFAGLQRMVDYLKHLTFSDTDLAYLKDLGYKSDFLAYLKDLKLELTIRSVREGELVFANEPIVQVEGPLGQCQLVETALLNIVNFQTLIATKAARIRSVIEDEPLLEFGTRRAQEMDAAIWGTRAAVIGGADATSNVRAGKLFDIPVSGTHAHALVQAYGNDYDAFKAYASTHKDCVFLVDTYDTLKVGVPTAIKVAKEMGDKINFLGVRLDSGDLAYLSKKVRQQLDDAGFPNAKIYASNDLDESTILSLKMQKAKIDVWGVGTKLITAYDQPALGAVYKIVSIEREDGKMHDTIKLSNNAEKVSTPGKKQVWRITSREKGKSEGDYITFTDIDVNKLTEIEMFHPTYTYINKKATDFDAVPLLITIFDKGQLVYDLPSLKEIKTYARQAFDKLWDEYKRLLNPQDYPVDLALDVWQNKMNLIDQIRKEAQGKSDFK</sequence>
<dbReference type="InterPro" id="IPR040727">
    <property type="entry name" value="NAPRTase_N"/>
</dbReference>
<dbReference type="SUPFAM" id="SSF51690">
    <property type="entry name" value="Nicotinate/Quinolinate PRTase C-terminal domain-like"/>
    <property type="match status" value="1"/>
</dbReference>
<name>G5K4E4_9STRE</name>
<dbReference type="PIRSF" id="PIRSF000484">
    <property type="entry name" value="NAPRT"/>
    <property type="match status" value="1"/>
</dbReference>
<evidence type="ECO:0000256" key="6">
    <source>
        <dbReference type="ARBA" id="ARBA00022642"/>
    </source>
</evidence>
<dbReference type="InterPro" id="IPR007229">
    <property type="entry name" value="Nic_PRibTrfase-Fam"/>
</dbReference>
<dbReference type="FunFam" id="3.20.20.70:FF:000076">
    <property type="entry name" value="Nicotinate phosphoribosyltransferase"/>
    <property type="match status" value="1"/>
</dbReference>
<dbReference type="NCBIfam" id="NF006694">
    <property type="entry name" value="PRK09243.1-1"/>
    <property type="match status" value="1"/>
</dbReference>
<dbReference type="InterPro" id="IPR041619">
    <property type="entry name" value="NAPRTase_C"/>
</dbReference>
<dbReference type="InterPro" id="IPR013785">
    <property type="entry name" value="Aldolase_TIM"/>
</dbReference>
<accession>G5K4E4</accession>
<dbReference type="SUPFAM" id="SSF54675">
    <property type="entry name" value="Nicotinate/Quinolinate PRTase N-terminal domain-like"/>
    <property type="match status" value="1"/>
</dbReference>
<keyword evidence="5 9" id="KW-0436">Ligase</keyword>
<comment type="pathway">
    <text evidence="1 9">Cofactor biosynthesis; NAD(+) biosynthesis; nicotinate D-ribonucleotide from nicotinate: step 1/1.</text>
</comment>